<dbReference type="Gene3D" id="1.20.1000.10">
    <property type="entry name" value="Guanylate-binding protein, C-terminal domain"/>
    <property type="match status" value="1"/>
</dbReference>
<dbReference type="InterPro" id="IPR036543">
    <property type="entry name" value="Guanylate-bd_C_sf"/>
</dbReference>
<evidence type="ECO:0000313" key="4">
    <source>
        <dbReference type="Proteomes" id="UP000324632"/>
    </source>
</evidence>
<dbReference type="Proteomes" id="UP000324632">
    <property type="component" value="Chromosome 11"/>
</dbReference>
<evidence type="ECO:0000256" key="1">
    <source>
        <dbReference type="SAM" id="MobiDB-lite"/>
    </source>
</evidence>
<dbReference type="SUPFAM" id="SSF48340">
    <property type="entry name" value="Interferon-induced guanylate-binding protein 1 (GBP1), C-terminal domain"/>
    <property type="match status" value="1"/>
</dbReference>
<feature type="region of interest" description="Disordered" evidence="1">
    <location>
        <begin position="221"/>
        <end position="245"/>
    </location>
</feature>
<feature type="domain" description="Guanylate-binding protein/Atlastin C-terminal" evidence="2">
    <location>
        <begin position="136"/>
        <end position="224"/>
    </location>
</feature>
<dbReference type="EMBL" id="SOYY01000011">
    <property type="protein sequence ID" value="KAA0714611.1"/>
    <property type="molecule type" value="Genomic_DNA"/>
</dbReference>
<dbReference type="GO" id="GO:0003924">
    <property type="term" value="F:GTPase activity"/>
    <property type="evidence" value="ECO:0007669"/>
    <property type="project" value="InterPro"/>
</dbReference>
<name>A0A5A9P0H4_9TELE</name>
<keyword evidence="4" id="KW-1185">Reference proteome</keyword>
<evidence type="ECO:0000313" key="3">
    <source>
        <dbReference type="EMBL" id="KAA0714611.1"/>
    </source>
</evidence>
<gene>
    <name evidence="3" type="ORF">E1301_Tti020309</name>
</gene>
<sequence length="245" mass="28399">MVPVTTALCILGKSDLCFTNEERIVINLTIKALKPFEEATREVSAEKHISISKVIPLVSLLLRATAASEHQGCSFATELAQQCHRRFRGVETIHSLAASTFLDMRLKHLAFRDKDHVETVKKRLLSEMQDVHLATSESATAQLESTSTSVLRKKQRLLEEKMEAQRQSNKERIKEMLKKMDEEMKLQKEEFRCATESKLKEKAALLEMDFREKAERMSKEIEDFRRKNEEPEKKSDKLFKNMMRL</sequence>
<proteinExistence type="predicted"/>
<dbReference type="Pfam" id="PF02841">
    <property type="entry name" value="GBP_C"/>
    <property type="match status" value="1"/>
</dbReference>
<feature type="compositionally biased region" description="Basic and acidic residues" evidence="1">
    <location>
        <begin position="221"/>
        <end position="239"/>
    </location>
</feature>
<comment type="caution">
    <text evidence="3">The sequence shown here is derived from an EMBL/GenBank/DDBJ whole genome shotgun (WGS) entry which is preliminary data.</text>
</comment>
<dbReference type="AlphaFoldDB" id="A0A5A9P0H4"/>
<accession>A0A5A9P0H4</accession>
<protein>
    <recommendedName>
        <fullName evidence="2">Guanylate-binding protein/Atlastin C-terminal domain-containing protein</fullName>
    </recommendedName>
</protein>
<reference evidence="3 4" key="1">
    <citation type="journal article" date="2019" name="Mol. Ecol. Resour.">
        <title>Chromosome-level genome assembly of Triplophysa tibetana, a fish adapted to the harsh high-altitude environment of the Tibetan Plateau.</title>
        <authorList>
            <person name="Yang X."/>
            <person name="Liu H."/>
            <person name="Ma Z."/>
            <person name="Zou Y."/>
            <person name="Zou M."/>
            <person name="Mao Y."/>
            <person name="Li X."/>
            <person name="Wang H."/>
            <person name="Chen T."/>
            <person name="Wang W."/>
            <person name="Yang R."/>
        </authorList>
    </citation>
    <scope>NUCLEOTIDE SEQUENCE [LARGE SCALE GENOMIC DNA]</scope>
    <source>
        <strain evidence="3">TTIB1903HZAU</strain>
        <tissue evidence="3">Muscle</tissue>
    </source>
</reference>
<dbReference type="GO" id="GO:0005525">
    <property type="term" value="F:GTP binding"/>
    <property type="evidence" value="ECO:0007669"/>
    <property type="project" value="InterPro"/>
</dbReference>
<dbReference type="InterPro" id="IPR003191">
    <property type="entry name" value="Guanylate-bd/ATL_C"/>
</dbReference>
<evidence type="ECO:0000259" key="2">
    <source>
        <dbReference type="Pfam" id="PF02841"/>
    </source>
</evidence>
<organism evidence="3 4">
    <name type="scientific">Triplophysa tibetana</name>
    <dbReference type="NCBI Taxonomy" id="1572043"/>
    <lineage>
        <taxon>Eukaryota</taxon>
        <taxon>Metazoa</taxon>
        <taxon>Chordata</taxon>
        <taxon>Craniata</taxon>
        <taxon>Vertebrata</taxon>
        <taxon>Euteleostomi</taxon>
        <taxon>Actinopterygii</taxon>
        <taxon>Neopterygii</taxon>
        <taxon>Teleostei</taxon>
        <taxon>Ostariophysi</taxon>
        <taxon>Cypriniformes</taxon>
        <taxon>Nemacheilidae</taxon>
        <taxon>Triplophysa</taxon>
    </lineage>
</organism>